<reference evidence="3" key="1">
    <citation type="submission" date="2003-08" db="EMBL/GenBank/DDBJ databases">
        <authorList>
            <person name="Birren B."/>
            <person name="Nusbaum C."/>
            <person name="Abebe A."/>
            <person name="Abouelleil A."/>
            <person name="Adekoya E."/>
            <person name="Ait-zahra M."/>
            <person name="Allen N."/>
            <person name="Allen T."/>
            <person name="An P."/>
            <person name="Anderson M."/>
            <person name="Anderson S."/>
            <person name="Arachchi H."/>
            <person name="Armbruster J."/>
            <person name="Bachantsang P."/>
            <person name="Baldwin J."/>
            <person name="Barry A."/>
            <person name="Bayul T."/>
            <person name="Blitshsteyn B."/>
            <person name="Bloom T."/>
            <person name="Blye J."/>
            <person name="Boguslavskiy L."/>
            <person name="Borowsky M."/>
            <person name="Boukhgalter B."/>
            <person name="Brunache A."/>
            <person name="Butler J."/>
            <person name="Calixte N."/>
            <person name="Calvo S."/>
            <person name="Camarata J."/>
            <person name="Campo K."/>
            <person name="Chang J."/>
            <person name="Cheshatsang Y."/>
            <person name="Citroen M."/>
            <person name="Collymore A."/>
            <person name="Considine T."/>
            <person name="Cook A."/>
            <person name="Cooke P."/>
            <person name="Corum B."/>
            <person name="Cuomo C."/>
            <person name="David R."/>
            <person name="Dawoe T."/>
            <person name="Degray S."/>
            <person name="Dodge S."/>
            <person name="Dooley K."/>
            <person name="Dorje P."/>
            <person name="Dorjee K."/>
            <person name="Dorris L."/>
            <person name="Duffey N."/>
            <person name="Dupes A."/>
            <person name="Elkins T."/>
            <person name="Engels R."/>
            <person name="Erickson J."/>
            <person name="Farina A."/>
            <person name="Faro S."/>
            <person name="Ferreira P."/>
            <person name="Fischer H."/>
            <person name="Fitzgerald M."/>
            <person name="Foley K."/>
            <person name="Gage D."/>
            <person name="Galagan J."/>
            <person name="Gearin G."/>
            <person name="Gnerre S."/>
            <person name="Gnirke A."/>
            <person name="Goyette A."/>
            <person name="Graham J."/>
            <person name="Grandbois E."/>
            <person name="Gyaltsen K."/>
            <person name="Hafez N."/>
            <person name="Hagopian D."/>
            <person name="Hagos B."/>
            <person name="Hall J."/>
            <person name="Hatcher B."/>
            <person name="Heller A."/>
            <person name="Higgins H."/>
            <person name="Honan T."/>
            <person name="Horn A."/>
            <person name="Houde N."/>
            <person name="Hughes L."/>
            <person name="Hulme W."/>
            <person name="Husby E."/>
            <person name="Iliev I."/>
            <person name="Jaffe D."/>
            <person name="Jones C."/>
            <person name="Kamal M."/>
            <person name="Kamat A."/>
            <person name="Kamvysselis M."/>
            <person name="Karlsson E."/>
            <person name="Kells C."/>
            <person name="Kieu A."/>
            <person name="Kisner P."/>
            <person name="Kodira C."/>
            <person name="Kulbokas E."/>
            <person name="Labutti K."/>
            <person name="Lama D."/>
            <person name="Landers T."/>
            <person name="Leger J."/>
            <person name="Levine S."/>
            <person name="Lewis D."/>
            <person name="Lewis T."/>
            <person name="Lindblad-toh K."/>
            <person name="Liu X."/>
            <person name="Lokyitsang T."/>
            <person name="Lokyitsang Y."/>
            <person name="Lucien O."/>
            <person name="Lui A."/>
            <person name="Ma L.J."/>
            <person name="Mabbitt R."/>
            <person name="Macdonald J."/>
            <person name="Maclean C."/>
            <person name="Major J."/>
            <person name="Manning J."/>
            <person name="Marabella R."/>
            <person name="Maru K."/>
            <person name="Matthews C."/>
            <person name="Mauceli E."/>
            <person name="Mccarthy M."/>
            <person name="Mcdonough S."/>
            <person name="Mcghee T."/>
            <person name="Meldrim J."/>
            <person name="Meneus L."/>
            <person name="Mesirov J."/>
            <person name="Mihalev A."/>
            <person name="Mihova T."/>
            <person name="Mikkelsen T."/>
            <person name="Mlenga V."/>
            <person name="Moru K."/>
            <person name="Mozes J."/>
            <person name="Mulrain L."/>
            <person name="Munson G."/>
            <person name="Naylor J."/>
            <person name="Newes C."/>
            <person name="Nguyen C."/>
            <person name="Nguyen N."/>
            <person name="Nguyen T."/>
            <person name="Nicol R."/>
            <person name="Nielsen C."/>
            <person name="Nizzari M."/>
            <person name="Norbu C."/>
            <person name="Norbu N."/>
            <person name="O'donnell P."/>
            <person name="Okoawo O."/>
            <person name="O'leary S."/>
            <person name="Omotosho B."/>
            <person name="O'neill K."/>
            <person name="Osman S."/>
            <person name="Parker S."/>
            <person name="Perrin D."/>
            <person name="Phunkhang P."/>
            <person name="Piqani B."/>
            <person name="Purcell S."/>
            <person name="Rachupka T."/>
            <person name="Ramasamy U."/>
            <person name="Rameau R."/>
            <person name="Ray V."/>
            <person name="Raymond C."/>
            <person name="Retta R."/>
            <person name="Richardson S."/>
            <person name="Rise C."/>
            <person name="Rodriguez J."/>
            <person name="Rogers J."/>
            <person name="Rogov P."/>
            <person name="Rutman M."/>
            <person name="Schupbach R."/>
            <person name="Seaman C."/>
            <person name="Settipalli S."/>
            <person name="Sharpe T."/>
            <person name="Sheridan J."/>
            <person name="Sherpa N."/>
            <person name="Shi J."/>
            <person name="Smirnov S."/>
            <person name="Smith C."/>
            <person name="Sougnez C."/>
            <person name="Spencer B."/>
            <person name="Stalker J."/>
            <person name="Stange-thomann N."/>
            <person name="Stavropoulos S."/>
            <person name="Stetson K."/>
            <person name="Stone C."/>
            <person name="Stone S."/>
            <person name="Stubbs M."/>
            <person name="Talamas J."/>
            <person name="Tchuinga P."/>
            <person name="Tenzing P."/>
            <person name="Tesfaye S."/>
            <person name="Theodore J."/>
            <person name="Thoulutsang Y."/>
            <person name="Topham K."/>
            <person name="Towey S."/>
            <person name="Tsamla T."/>
            <person name="Tsomo N."/>
            <person name="Vallee D."/>
            <person name="Vassiliev H."/>
            <person name="Venkataraman V."/>
            <person name="Vinson J."/>
            <person name="Vo A."/>
            <person name="Wade C."/>
            <person name="Wang S."/>
            <person name="Wangchuk T."/>
            <person name="Wangdi T."/>
            <person name="Whittaker C."/>
            <person name="Wilkinson J."/>
            <person name="Wu Y."/>
            <person name="Wyman D."/>
            <person name="Yadav S."/>
            <person name="Yang S."/>
            <person name="Yang X."/>
            <person name="Yeager S."/>
            <person name="Yee E."/>
            <person name="Young G."/>
            <person name="Zainoun J."/>
            <person name="Zembeck L."/>
            <person name="Zimmer A."/>
            <person name="Zody M."/>
            <person name="Lander E."/>
        </authorList>
    </citation>
    <scope>NUCLEOTIDE SEQUENCE [LARGE SCALE GENOMIC DNA]</scope>
</reference>
<organism evidence="2 3">
    <name type="scientific">Ciona savignyi</name>
    <name type="common">Pacific transparent sea squirt</name>
    <dbReference type="NCBI Taxonomy" id="51511"/>
    <lineage>
        <taxon>Eukaryota</taxon>
        <taxon>Metazoa</taxon>
        <taxon>Chordata</taxon>
        <taxon>Tunicata</taxon>
        <taxon>Ascidiacea</taxon>
        <taxon>Phlebobranchia</taxon>
        <taxon>Cionidae</taxon>
        <taxon>Ciona</taxon>
    </lineage>
</organism>
<dbReference type="InterPro" id="IPR029006">
    <property type="entry name" value="ADF-H/Gelsolin-like_dom_sf"/>
</dbReference>
<dbReference type="Gene3D" id="3.40.20.10">
    <property type="entry name" value="Severin"/>
    <property type="match status" value="1"/>
</dbReference>
<dbReference type="Pfam" id="PF00241">
    <property type="entry name" value="Cofilin_ADF"/>
    <property type="match status" value="1"/>
</dbReference>
<reference evidence="2" key="2">
    <citation type="submission" date="2025-08" db="UniProtKB">
        <authorList>
            <consortium name="Ensembl"/>
        </authorList>
    </citation>
    <scope>IDENTIFICATION</scope>
</reference>
<dbReference type="AlphaFoldDB" id="H2Z390"/>
<dbReference type="SUPFAM" id="SSF55753">
    <property type="entry name" value="Actin depolymerizing proteins"/>
    <property type="match status" value="1"/>
</dbReference>
<name>H2Z390_CIOSA</name>
<dbReference type="InParanoid" id="H2Z390"/>
<evidence type="ECO:0000259" key="1">
    <source>
        <dbReference type="Pfam" id="PF00241"/>
    </source>
</evidence>
<dbReference type="Ensembl" id="ENSCSAVT00000012192.1">
    <property type="protein sequence ID" value="ENSCSAVP00000012052.1"/>
    <property type="gene ID" value="ENSCSAVG00000007090.1"/>
</dbReference>
<keyword evidence="3" id="KW-1185">Reference proteome</keyword>
<evidence type="ECO:0000313" key="3">
    <source>
        <dbReference type="Proteomes" id="UP000007875"/>
    </source>
</evidence>
<reference evidence="2" key="3">
    <citation type="submission" date="2025-09" db="UniProtKB">
        <authorList>
            <consortium name="Ensembl"/>
        </authorList>
    </citation>
    <scope>IDENTIFICATION</scope>
</reference>
<dbReference type="Proteomes" id="UP000007875">
    <property type="component" value="Unassembled WGS sequence"/>
</dbReference>
<dbReference type="HOGENOM" id="CLU_1762890_0_0_1"/>
<dbReference type="InterPro" id="IPR002108">
    <property type="entry name" value="ADF-H"/>
</dbReference>
<accession>H2Z390</accession>
<proteinExistence type="predicted"/>
<dbReference type="GO" id="GO:0003779">
    <property type="term" value="F:actin binding"/>
    <property type="evidence" value="ECO:0007669"/>
    <property type="project" value="InterPro"/>
</dbReference>
<protein>
    <recommendedName>
        <fullName evidence="1">ADF-H domain-containing protein</fullName>
    </recommendedName>
</protein>
<sequence>MVEVTSDVVQAIESVKNNEICGFSCTFVKGPGFVLTEGSEISSTGDIFDELLSHFEEDEVCYNIMKLKYDTATQSNKEVLFLVTMIGPAVRPLRKAKVSTEKAFLKDKMPRSSDRNEILMDEIPDFWPSLNRLAPGPITSIFGRAVTK</sequence>
<feature type="domain" description="ADF-H" evidence="1">
    <location>
        <begin position="2"/>
        <end position="109"/>
    </location>
</feature>
<evidence type="ECO:0000313" key="2">
    <source>
        <dbReference type="Ensembl" id="ENSCSAVP00000012052.1"/>
    </source>
</evidence>